<evidence type="ECO:0000313" key="3">
    <source>
        <dbReference type="Proteomes" id="UP000054481"/>
    </source>
</evidence>
<feature type="compositionally biased region" description="Basic and acidic residues" evidence="1">
    <location>
        <begin position="107"/>
        <end position="123"/>
    </location>
</feature>
<dbReference type="EMBL" id="KQ030650">
    <property type="protein sequence ID" value="KJZ70085.1"/>
    <property type="molecule type" value="Genomic_DNA"/>
</dbReference>
<accession>A0A0F7ZJZ3</accession>
<gene>
    <name evidence="2" type="ORF">HIM_10525</name>
</gene>
<dbReference type="Proteomes" id="UP000054481">
    <property type="component" value="Unassembled WGS sequence"/>
</dbReference>
<proteinExistence type="predicted"/>
<feature type="region of interest" description="Disordered" evidence="1">
    <location>
        <begin position="93"/>
        <end position="123"/>
    </location>
</feature>
<evidence type="ECO:0000313" key="2">
    <source>
        <dbReference type="EMBL" id="KJZ70085.1"/>
    </source>
</evidence>
<dbReference type="AlphaFoldDB" id="A0A0F7ZJZ3"/>
<organism evidence="2 3">
    <name type="scientific">Hirsutella minnesotensis 3608</name>
    <dbReference type="NCBI Taxonomy" id="1043627"/>
    <lineage>
        <taxon>Eukaryota</taxon>
        <taxon>Fungi</taxon>
        <taxon>Dikarya</taxon>
        <taxon>Ascomycota</taxon>
        <taxon>Pezizomycotina</taxon>
        <taxon>Sordariomycetes</taxon>
        <taxon>Hypocreomycetidae</taxon>
        <taxon>Hypocreales</taxon>
        <taxon>Ophiocordycipitaceae</taxon>
        <taxon>Hirsutella</taxon>
    </lineage>
</organism>
<reference evidence="2 3" key="1">
    <citation type="journal article" date="2014" name="Genome Biol. Evol.">
        <title>Comparative genomics and transcriptomics analyses reveal divergent lifestyle features of nematode endoparasitic fungus Hirsutella minnesotensis.</title>
        <authorList>
            <person name="Lai Y."/>
            <person name="Liu K."/>
            <person name="Zhang X."/>
            <person name="Zhang X."/>
            <person name="Li K."/>
            <person name="Wang N."/>
            <person name="Shu C."/>
            <person name="Wu Y."/>
            <person name="Wang C."/>
            <person name="Bushley K.E."/>
            <person name="Xiang M."/>
            <person name="Liu X."/>
        </authorList>
    </citation>
    <scope>NUCLEOTIDE SEQUENCE [LARGE SCALE GENOMIC DNA]</scope>
    <source>
        <strain evidence="2 3">3608</strain>
    </source>
</reference>
<evidence type="ECO:0000256" key="1">
    <source>
        <dbReference type="SAM" id="MobiDB-lite"/>
    </source>
</evidence>
<sequence>MPLGGSFGGQQIGNSELARDIRNSQGEELTSQAQEEYHAFKKYKVKGGAIDAFVDKDNNLVALVDPATNHRVFAAHDLACCRARRARRDCVPCPGLDTADQGNKPNMNREPEPPTAKEPKVSAEAKELEFTTAAERASEKEFGELAATHKLTAVAEGKWELSLSAVRARLLGYKPLGPGSPKILSPGGANLPFKIQGLVDAFSTNANALDRAVATASIIPIVGCAVQLGAYAQDGQVTALEGVDLALCFLGDALLLGKVTAPLGIAVHVVRSMISAFVSPPDRPTRAELKSLRDKPWQAFLDEKLTRFLSSKAFRTKLESSVAIDSLAVLSEAGQAIGLLNAASQLDATNLADVPVELSQIQADTQKAIDGIRSTASTEIVRRQRQFLLTRPSALRDDMSVSLESTASDYNSEFIKRITSDEMIEAYPDSSIIGEIADNFDAPVGRSRFAQSRRFFNEEGQYLRGQSATTP</sequence>
<keyword evidence="3" id="KW-1185">Reference proteome</keyword>
<name>A0A0F7ZJZ3_9HYPO</name>
<protein>
    <submittedName>
        <fullName evidence="2">Uncharacterized protein</fullName>
    </submittedName>
</protein>
<dbReference type="OrthoDB" id="4917004at2759"/>